<keyword evidence="3" id="KW-1185">Reference proteome</keyword>
<protein>
    <submittedName>
        <fullName evidence="2">Uncharacterized protein</fullName>
    </submittedName>
</protein>
<reference evidence="2" key="2">
    <citation type="submission" date="2020-11" db="EMBL/GenBank/DDBJ databases">
        <authorList>
            <person name="McCartney M.A."/>
            <person name="Auch B."/>
            <person name="Kono T."/>
            <person name="Mallez S."/>
            <person name="Becker A."/>
            <person name="Gohl D.M."/>
            <person name="Silverstein K.A.T."/>
            <person name="Koren S."/>
            <person name="Bechman K.B."/>
            <person name="Herman A."/>
            <person name="Abrahante J.E."/>
            <person name="Garbe J."/>
        </authorList>
    </citation>
    <scope>NUCLEOTIDE SEQUENCE</scope>
    <source>
        <strain evidence="2">Duluth1</strain>
        <tissue evidence="2">Whole animal</tissue>
    </source>
</reference>
<sequence length="90" mass="10420">MVYQPPRSPMTFDSRENDIPIISKHANRIPWRNYSGNYKRALLVVHVFGNLHESHSSKTRTARSDSSETRKARFDSSDTRKVRFDSQGPV</sequence>
<organism evidence="2 3">
    <name type="scientific">Dreissena polymorpha</name>
    <name type="common">Zebra mussel</name>
    <name type="synonym">Mytilus polymorpha</name>
    <dbReference type="NCBI Taxonomy" id="45954"/>
    <lineage>
        <taxon>Eukaryota</taxon>
        <taxon>Metazoa</taxon>
        <taxon>Spiralia</taxon>
        <taxon>Lophotrochozoa</taxon>
        <taxon>Mollusca</taxon>
        <taxon>Bivalvia</taxon>
        <taxon>Autobranchia</taxon>
        <taxon>Heteroconchia</taxon>
        <taxon>Euheterodonta</taxon>
        <taxon>Imparidentia</taxon>
        <taxon>Neoheterodontei</taxon>
        <taxon>Myida</taxon>
        <taxon>Dreissenoidea</taxon>
        <taxon>Dreissenidae</taxon>
        <taxon>Dreissena</taxon>
    </lineage>
</organism>
<accession>A0A9D4HUC9</accession>
<evidence type="ECO:0000256" key="1">
    <source>
        <dbReference type="SAM" id="MobiDB-lite"/>
    </source>
</evidence>
<evidence type="ECO:0000313" key="2">
    <source>
        <dbReference type="EMBL" id="KAH3733119.1"/>
    </source>
</evidence>
<name>A0A9D4HUC9_DREPO</name>
<dbReference type="AlphaFoldDB" id="A0A9D4HUC9"/>
<dbReference type="Proteomes" id="UP000828390">
    <property type="component" value="Unassembled WGS sequence"/>
</dbReference>
<feature type="compositionally biased region" description="Basic and acidic residues" evidence="1">
    <location>
        <begin position="53"/>
        <end position="84"/>
    </location>
</feature>
<proteinExistence type="predicted"/>
<feature type="region of interest" description="Disordered" evidence="1">
    <location>
        <begin position="53"/>
        <end position="90"/>
    </location>
</feature>
<gene>
    <name evidence="2" type="ORF">DPMN_039544</name>
</gene>
<evidence type="ECO:0000313" key="3">
    <source>
        <dbReference type="Proteomes" id="UP000828390"/>
    </source>
</evidence>
<reference evidence="2" key="1">
    <citation type="journal article" date="2019" name="bioRxiv">
        <title>The Genome of the Zebra Mussel, Dreissena polymorpha: A Resource for Invasive Species Research.</title>
        <authorList>
            <person name="McCartney M.A."/>
            <person name="Auch B."/>
            <person name="Kono T."/>
            <person name="Mallez S."/>
            <person name="Zhang Y."/>
            <person name="Obille A."/>
            <person name="Becker A."/>
            <person name="Abrahante J.E."/>
            <person name="Garbe J."/>
            <person name="Badalamenti J.P."/>
            <person name="Herman A."/>
            <person name="Mangelson H."/>
            <person name="Liachko I."/>
            <person name="Sullivan S."/>
            <person name="Sone E.D."/>
            <person name="Koren S."/>
            <person name="Silverstein K.A.T."/>
            <person name="Beckman K.B."/>
            <person name="Gohl D.M."/>
        </authorList>
    </citation>
    <scope>NUCLEOTIDE SEQUENCE</scope>
    <source>
        <strain evidence="2">Duluth1</strain>
        <tissue evidence="2">Whole animal</tissue>
    </source>
</reference>
<comment type="caution">
    <text evidence="2">The sequence shown here is derived from an EMBL/GenBank/DDBJ whole genome shotgun (WGS) entry which is preliminary data.</text>
</comment>
<dbReference type="EMBL" id="JAIWYP010000011">
    <property type="protein sequence ID" value="KAH3733119.1"/>
    <property type="molecule type" value="Genomic_DNA"/>
</dbReference>